<protein>
    <submittedName>
        <fullName evidence="1">Uncharacterized protein</fullName>
    </submittedName>
</protein>
<sequence length="229" mass="25491">MSAHRLWLSTSLRDTRSISQPSHDSLKMGLGDRKVGQRVGADHGIVRTAYAADNDEAHWAAVLRNLQAYATLDEDDAEMDPDTFVLPVIADSTALRGADYTSVRKAFNEWVDDFIRRERPLDDDDDYDEEWPSDVRRDACIVINEPALASLLRAPDFVPGKIPDLDLEPWVVIVDARDPASVPYGGGGPYMSFMQSHARVLGQLFEDLSSRSLAQAESYSKARRSDPAL</sequence>
<dbReference type="Proteomes" id="UP001230504">
    <property type="component" value="Unassembled WGS sequence"/>
</dbReference>
<dbReference type="AlphaFoldDB" id="A0AAD8Q6M6"/>
<proteinExistence type="predicted"/>
<gene>
    <name evidence="1" type="ORF">LY79DRAFT_577988</name>
</gene>
<reference evidence="1" key="1">
    <citation type="submission" date="2021-06" db="EMBL/GenBank/DDBJ databases">
        <title>Comparative genomics, transcriptomics and evolutionary studies reveal genomic signatures of adaptation to plant cell wall in hemibiotrophic fungi.</title>
        <authorList>
            <consortium name="DOE Joint Genome Institute"/>
            <person name="Baroncelli R."/>
            <person name="Diaz J.F."/>
            <person name="Benocci T."/>
            <person name="Peng M."/>
            <person name="Battaglia E."/>
            <person name="Haridas S."/>
            <person name="Andreopoulos W."/>
            <person name="Labutti K."/>
            <person name="Pangilinan J."/>
            <person name="Floch G.L."/>
            <person name="Makela M.R."/>
            <person name="Henrissat B."/>
            <person name="Grigoriev I.V."/>
            <person name="Crouch J.A."/>
            <person name="De Vries R.P."/>
            <person name="Sukno S.A."/>
            <person name="Thon M.R."/>
        </authorList>
    </citation>
    <scope>NUCLEOTIDE SEQUENCE</scope>
    <source>
        <strain evidence="1">CBS 125086</strain>
    </source>
</reference>
<accession>A0AAD8Q6M6</accession>
<dbReference type="GeneID" id="85444165"/>
<name>A0AAD8Q6M6_9PEZI</name>
<dbReference type="EMBL" id="JAHLJV010000015">
    <property type="protein sequence ID" value="KAK1595634.1"/>
    <property type="molecule type" value="Genomic_DNA"/>
</dbReference>
<evidence type="ECO:0000313" key="1">
    <source>
        <dbReference type="EMBL" id="KAK1595634.1"/>
    </source>
</evidence>
<comment type="caution">
    <text evidence="1">The sequence shown here is derived from an EMBL/GenBank/DDBJ whole genome shotgun (WGS) entry which is preliminary data.</text>
</comment>
<dbReference type="RefSeq" id="XP_060416646.1">
    <property type="nucleotide sequence ID" value="XM_060559925.1"/>
</dbReference>
<keyword evidence="2" id="KW-1185">Reference proteome</keyword>
<evidence type="ECO:0000313" key="2">
    <source>
        <dbReference type="Proteomes" id="UP001230504"/>
    </source>
</evidence>
<organism evidence="1 2">
    <name type="scientific">Colletotrichum navitas</name>
    <dbReference type="NCBI Taxonomy" id="681940"/>
    <lineage>
        <taxon>Eukaryota</taxon>
        <taxon>Fungi</taxon>
        <taxon>Dikarya</taxon>
        <taxon>Ascomycota</taxon>
        <taxon>Pezizomycotina</taxon>
        <taxon>Sordariomycetes</taxon>
        <taxon>Hypocreomycetidae</taxon>
        <taxon>Glomerellales</taxon>
        <taxon>Glomerellaceae</taxon>
        <taxon>Colletotrichum</taxon>
        <taxon>Colletotrichum graminicola species complex</taxon>
    </lineage>
</organism>